<dbReference type="Pfam" id="PF07963">
    <property type="entry name" value="N_methyl"/>
    <property type="match status" value="1"/>
</dbReference>
<dbReference type="InterPro" id="IPR000983">
    <property type="entry name" value="Bac_GSPG_pilin"/>
</dbReference>
<evidence type="ECO:0000256" key="9">
    <source>
        <dbReference type="ARBA" id="ARBA00043982"/>
    </source>
</evidence>
<keyword evidence="8" id="KW-0178">Competence</keyword>
<dbReference type="Gene3D" id="3.30.700.10">
    <property type="entry name" value="Glycoprotein, Type 4 Pilin"/>
    <property type="match status" value="1"/>
</dbReference>
<comment type="subcellular location">
    <subcellularLocation>
        <location evidence="1">Cell membrane</location>
        <topology evidence="1">Single-pass membrane protein</topology>
    </subcellularLocation>
    <subcellularLocation>
        <location evidence="2">Cell surface</location>
    </subcellularLocation>
</comment>
<dbReference type="EMBL" id="JBHTJF010000022">
    <property type="protein sequence ID" value="MFD0943598.1"/>
    <property type="molecule type" value="Genomic_DNA"/>
</dbReference>
<comment type="similarity">
    <text evidence="9">Belongs to the ComGC family.</text>
</comment>
<dbReference type="Proteomes" id="UP001596976">
    <property type="component" value="Unassembled WGS sequence"/>
</dbReference>
<dbReference type="SUPFAM" id="SSF54523">
    <property type="entry name" value="Pili subunits"/>
    <property type="match status" value="1"/>
</dbReference>
<sequence length="109" mass="12148">MMKWLKNNKGFTLVEMMLVLVIIAVLVIITVPNVFKYSSTVDERGCEAYHKMVMGAAEAYKLETNERPTSLQELANKGYLPKGEAEKVEECPGGQKLTIADGEVKIVKK</sequence>
<keyword evidence="4" id="KW-0488">Methylation</keyword>
<keyword evidence="7 10" id="KW-0472">Membrane</keyword>
<gene>
    <name evidence="11" type="primary">comGC</name>
    <name evidence="11" type="ORF">ACFQ0V_07380</name>
</gene>
<evidence type="ECO:0000256" key="1">
    <source>
        <dbReference type="ARBA" id="ARBA00004162"/>
    </source>
</evidence>
<protein>
    <submittedName>
        <fullName evidence="11">Competence type IV pilus major pilin ComGC</fullName>
    </submittedName>
</protein>
<keyword evidence="12" id="KW-1185">Reference proteome</keyword>
<organism evidence="11 12">
    <name type="scientific">Savagea faecisuis</name>
    <dbReference type="NCBI Taxonomy" id="1274803"/>
    <lineage>
        <taxon>Bacteria</taxon>
        <taxon>Bacillati</taxon>
        <taxon>Bacillota</taxon>
        <taxon>Bacilli</taxon>
        <taxon>Bacillales</taxon>
        <taxon>Caryophanaceae</taxon>
        <taxon>Savagea</taxon>
    </lineage>
</organism>
<name>A0ABW3GX17_9BACL</name>
<accession>A0ABW3GX17</accession>
<evidence type="ECO:0000256" key="3">
    <source>
        <dbReference type="ARBA" id="ARBA00022475"/>
    </source>
</evidence>
<evidence type="ECO:0000256" key="6">
    <source>
        <dbReference type="ARBA" id="ARBA00022989"/>
    </source>
</evidence>
<reference evidence="12" key="1">
    <citation type="journal article" date="2019" name="Int. J. Syst. Evol. Microbiol.">
        <title>The Global Catalogue of Microorganisms (GCM) 10K type strain sequencing project: providing services to taxonomists for standard genome sequencing and annotation.</title>
        <authorList>
            <consortium name="The Broad Institute Genomics Platform"/>
            <consortium name="The Broad Institute Genome Sequencing Center for Infectious Disease"/>
            <person name="Wu L."/>
            <person name="Ma J."/>
        </authorList>
    </citation>
    <scope>NUCLEOTIDE SEQUENCE [LARGE SCALE GENOMIC DNA]</scope>
    <source>
        <strain evidence="12">CCUG 63563</strain>
    </source>
</reference>
<dbReference type="PRINTS" id="PR00813">
    <property type="entry name" value="BCTERIALGSPG"/>
</dbReference>
<dbReference type="RefSeq" id="WP_381011680.1">
    <property type="nucleotide sequence ID" value="NZ_JBHTJF010000022.1"/>
</dbReference>
<evidence type="ECO:0000313" key="11">
    <source>
        <dbReference type="EMBL" id="MFD0943598.1"/>
    </source>
</evidence>
<dbReference type="InterPro" id="IPR016940">
    <property type="entry name" value="ComGC"/>
</dbReference>
<dbReference type="NCBIfam" id="NF040999">
    <property type="entry name" value="pilin_ComGC"/>
    <property type="match status" value="1"/>
</dbReference>
<comment type="caution">
    <text evidence="11">The sequence shown here is derived from an EMBL/GenBank/DDBJ whole genome shotgun (WGS) entry which is preliminary data.</text>
</comment>
<evidence type="ECO:0000256" key="8">
    <source>
        <dbReference type="ARBA" id="ARBA00023287"/>
    </source>
</evidence>
<dbReference type="PANTHER" id="PTHR30093">
    <property type="entry name" value="GENERAL SECRETION PATHWAY PROTEIN G"/>
    <property type="match status" value="1"/>
</dbReference>
<proteinExistence type="inferred from homology"/>
<feature type="transmembrane region" description="Helical" evidence="10">
    <location>
        <begin position="12"/>
        <end position="35"/>
    </location>
</feature>
<evidence type="ECO:0000256" key="4">
    <source>
        <dbReference type="ARBA" id="ARBA00022481"/>
    </source>
</evidence>
<dbReference type="InterPro" id="IPR045584">
    <property type="entry name" value="Pilin-like"/>
</dbReference>
<evidence type="ECO:0000256" key="10">
    <source>
        <dbReference type="SAM" id="Phobius"/>
    </source>
</evidence>
<keyword evidence="6 10" id="KW-1133">Transmembrane helix</keyword>
<dbReference type="PROSITE" id="PS00409">
    <property type="entry name" value="PROKAR_NTER_METHYL"/>
    <property type="match status" value="1"/>
</dbReference>
<evidence type="ECO:0000256" key="7">
    <source>
        <dbReference type="ARBA" id="ARBA00023136"/>
    </source>
</evidence>
<evidence type="ECO:0000313" key="12">
    <source>
        <dbReference type="Proteomes" id="UP001596976"/>
    </source>
</evidence>
<keyword evidence="5 10" id="KW-0812">Transmembrane</keyword>
<evidence type="ECO:0000256" key="5">
    <source>
        <dbReference type="ARBA" id="ARBA00022692"/>
    </source>
</evidence>
<dbReference type="NCBIfam" id="TIGR02532">
    <property type="entry name" value="IV_pilin_GFxxxE"/>
    <property type="match status" value="1"/>
</dbReference>
<evidence type="ECO:0000256" key="2">
    <source>
        <dbReference type="ARBA" id="ARBA00004241"/>
    </source>
</evidence>
<keyword evidence="3" id="KW-1003">Cell membrane</keyword>
<dbReference type="PANTHER" id="PTHR30093:SF2">
    <property type="entry name" value="TYPE II SECRETION SYSTEM PROTEIN H"/>
    <property type="match status" value="1"/>
</dbReference>
<dbReference type="InterPro" id="IPR012902">
    <property type="entry name" value="N_methyl_site"/>
</dbReference>